<evidence type="ECO:0000313" key="2">
    <source>
        <dbReference type="EMBL" id="CAI0476248.1"/>
    </source>
</evidence>
<comment type="caution">
    <text evidence="2">The sequence shown here is derived from an EMBL/GenBank/DDBJ whole genome shotgun (WGS) entry which is preliminary data.</text>
</comment>
<keyword evidence="3" id="KW-1185">Reference proteome</keyword>
<sequence>MAPIHPQLHPAVTFNNKGFHNPARYERYLKYFRHRPLYPSFTIHPSSFQKYDLDVSGLIHNLGWDSLFENRRFSQCPEAVRMFYASLKRGPGPSPSFFTTVVYHHEILVTPSLLAEILGLPSQGSSAATNDDFAEIRFDYGSALESLTHDIGRHFPNRLSAGRLADLFKVMYFFITRILLPRSVSRNELAHPSDVWIMANARDRVHLNFSSLMFAHMIMYGDENYSGPLPFGPQITRLLYSLGIDLSDKILLCDIREDLRAQHILVRVDASVGRRKPVICSGGEKLAAIPKTQLVHALLDAASAALDQQIQSIKSKELCYLELCKAQVDLAKETEPSDLQEKEEDGVSDYESPPEYEF</sequence>
<gene>
    <name evidence="2" type="ORF">LITE_LOCUS40697</name>
</gene>
<evidence type="ECO:0000313" key="3">
    <source>
        <dbReference type="Proteomes" id="UP001154282"/>
    </source>
</evidence>
<name>A0AAV0PYE1_9ROSI</name>
<dbReference type="Proteomes" id="UP001154282">
    <property type="component" value="Unassembled WGS sequence"/>
</dbReference>
<dbReference type="AlphaFoldDB" id="A0AAV0PYE1"/>
<accession>A0AAV0PYE1</accession>
<feature type="region of interest" description="Disordered" evidence="1">
    <location>
        <begin position="333"/>
        <end position="358"/>
    </location>
</feature>
<proteinExistence type="predicted"/>
<dbReference type="EMBL" id="CAMGYJ010000009">
    <property type="protein sequence ID" value="CAI0476248.1"/>
    <property type="molecule type" value="Genomic_DNA"/>
</dbReference>
<feature type="compositionally biased region" description="Acidic residues" evidence="1">
    <location>
        <begin position="336"/>
        <end position="358"/>
    </location>
</feature>
<evidence type="ECO:0000256" key="1">
    <source>
        <dbReference type="SAM" id="MobiDB-lite"/>
    </source>
</evidence>
<protein>
    <submittedName>
        <fullName evidence="2">Uncharacterized protein</fullName>
    </submittedName>
</protein>
<organism evidence="2 3">
    <name type="scientific">Linum tenue</name>
    <dbReference type="NCBI Taxonomy" id="586396"/>
    <lineage>
        <taxon>Eukaryota</taxon>
        <taxon>Viridiplantae</taxon>
        <taxon>Streptophyta</taxon>
        <taxon>Embryophyta</taxon>
        <taxon>Tracheophyta</taxon>
        <taxon>Spermatophyta</taxon>
        <taxon>Magnoliopsida</taxon>
        <taxon>eudicotyledons</taxon>
        <taxon>Gunneridae</taxon>
        <taxon>Pentapetalae</taxon>
        <taxon>rosids</taxon>
        <taxon>fabids</taxon>
        <taxon>Malpighiales</taxon>
        <taxon>Linaceae</taxon>
        <taxon>Linum</taxon>
    </lineage>
</organism>
<reference evidence="2" key="1">
    <citation type="submission" date="2022-08" db="EMBL/GenBank/DDBJ databases">
        <authorList>
            <person name="Gutierrez-Valencia J."/>
        </authorList>
    </citation>
    <scope>NUCLEOTIDE SEQUENCE</scope>
</reference>